<dbReference type="Proteomes" id="UP000006753">
    <property type="component" value="Unassembled WGS sequence"/>
</dbReference>
<evidence type="ECO:0000256" key="1">
    <source>
        <dbReference type="SAM" id="MobiDB-lite"/>
    </source>
</evidence>
<evidence type="ECO:0000313" key="3">
    <source>
        <dbReference type="Proteomes" id="UP000006753"/>
    </source>
</evidence>
<feature type="compositionally biased region" description="Acidic residues" evidence="1">
    <location>
        <begin position="247"/>
        <end position="256"/>
    </location>
</feature>
<dbReference type="AlphaFoldDB" id="K1XME1"/>
<name>K1XME1_MARBU</name>
<organism evidence="2 3">
    <name type="scientific">Marssonina brunnea f. sp. multigermtubi (strain MB_m1)</name>
    <name type="common">Marssonina leaf spot fungus</name>
    <dbReference type="NCBI Taxonomy" id="1072389"/>
    <lineage>
        <taxon>Eukaryota</taxon>
        <taxon>Fungi</taxon>
        <taxon>Dikarya</taxon>
        <taxon>Ascomycota</taxon>
        <taxon>Pezizomycotina</taxon>
        <taxon>Leotiomycetes</taxon>
        <taxon>Helotiales</taxon>
        <taxon>Drepanopezizaceae</taxon>
        <taxon>Drepanopeziza</taxon>
    </lineage>
</organism>
<dbReference type="InParanoid" id="K1XME1"/>
<feature type="region of interest" description="Disordered" evidence="1">
    <location>
        <begin position="211"/>
        <end position="374"/>
    </location>
</feature>
<dbReference type="KEGG" id="mbe:MBM_00776"/>
<proteinExistence type="predicted"/>
<dbReference type="OMA" id="TPFDMLD"/>
<gene>
    <name evidence="2" type="ORF">MBM_00776</name>
</gene>
<feature type="compositionally biased region" description="Basic and acidic residues" evidence="1">
    <location>
        <begin position="33"/>
        <end position="47"/>
    </location>
</feature>
<feature type="compositionally biased region" description="Polar residues" evidence="1">
    <location>
        <begin position="268"/>
        <end position="284"/>
    </location>
</feature>
<dbReference type="EMBL" id="JH921428">
    <property type="protein sequence ID" value="EKD21663.1"/>
    <property type="molecule type" value="Genomic_DNA"/>
</dbReference>
<dbReference type="GeneID" id="18756711"/>
<reference evidence="2 3" key="1">
    <citation type="journal article" date="2012" name="BMC Genomics">
        <title>Sequencing the genome of Marssonina brunnea reveals fungus-poplar co-evolution.</title>
        <authorList>
            <person name="Zhu S."/>
            <person name="Cao Y.-Z."/>
            <person name="Jiang C."/>
            <person name="Tan B.-Y."/>
            <person name="Wang Z."/>
            <person name="Feng S."/>
            <person name="Zhang L."/>
            <person name="Su X.-H."/>
            <person name="Brejova B."/>
            <person name="Vinar T."/>
            <person name="Xu M."/>
            <person name="Wang M.-X."/>
            <person name="Zhang S.-G."/>
            <person name="Huang M.-R."/>
            <person name="Wu R."/>
            <person name="Zhou Y."/>
        </authorList>
    </citation>
    <scope>NUCLEOTIDE SEQUENCE [LARGE SCALE GENOMIC DNA]</scope>
    <source>
        <strain evidence="2 3">MB_m1</strain>
    </source>
</reference>
<dbReference type="RefSeq" id="XP_007288665.1">
    <property type="nucleotide sequence ID" value="XM_007288603.1"/>
</dbReference>
<feature type="compositionally biased region" description="Basic and acidic residues" evidence="1">
    <location>
        <begin position="344"/>
        <end position="367"/>
    </location>
</feature>
<dbReference type="STRING" id="1072389.K1XME1"/>
<dbReference type="eggNOG" id="ENOG502SCKR">
    <property type="taxonomic scope" value="Eukaryota"/>
</dbReference>
<sequence>MPRTLPWLKGSNTTTIAPPKAGTPAQKPKRRVKDLEKADYDGEDSKTYSKKIAKNKAEVPPSSSPPPSPPEESFMEEGRDKDDRYRMVEDELFKIAQTYTVHLHTAEYKRLQKAVKSENADTINSISRPVTGKMTDHAKRKSEAVAIAKKQRATIEGLNGKKGGNFSDDSQDEGLPYVGTTLHGLMDSPRKKAASLAKLGTKATTRAAAGFGKASFQAKPDRQSSPLPKHATQKALELPQNHVSTDNTEEEDDDLDAPIAAPKLIAKNQKSTLCPISRSKSIPTPSAVVRREPRPFTSFEQKSQSNPMKTESESKYPIKVESPPMATAPKVSTPNVTGKPTRLSRLERMRQNRAKKQEEPDLKKEYDYDAIPTF</sequence>
<feature type="compositionally biased region" description="Basic and acidic residues" evidence="1">
    <location>
        <begin position="76"/>
        <end position="85"/>
    </location>
</feature>
<protein>
    <submittedName>
        <fullName evidence="2">Uncharacterized protein</fullName>
    </submittedName>
</protein>
<dbReference type="OrthoDB" id="5374569at2759"/>
<feature type="region of interest" description="Disordered" evidence="1">
    <location>
        <begin position="1"/>
        <end position="85"/>
    </location>
</feature>
<keyword evidence="3" id="KW-1185">Reference proteome</keyword>
<dbReference type="HOGENOM" id="CLU_038290_0_0_1"/>
<accession>K1XME1</accession>
<evidence type="ECO:0000313" key="2">
    <source>
        <dbReference type="EMBL" id="EKD21663.1"/>
    </source>
</evidence>
<feature type="compositionally biased region" description="Polar residues" evidence="1">
    <location>
        <begin position="298"/>
        <end position="309"/>
    </location>
</feature>